<accession>A0ABW3XXX2</accession>
<sequence length="55" mass="6182">MSLGQPGSTLVQDNPALSRPSARYDAYTSYRRQHNVLTLFDIHSVPYPQYGANAR</sequence>
<dbReference type="Proteomes" id="UP001597058">
    <property type="component" value="Unassembled WGS sequence"/>
</dbReference>
<protein>
    <submittedName>
        <fullName evidence="1">Uncharacterized protein</fullName>
    </submittedName>
</protein>
<name>A0ABW3XXX2_9ACTN</name>
<dbReference type="RefSeq" id="WP_381242591.1">
    <property type="nucleotide sequence ID" value="NZ_JBHSKH010000128.1"/>
</dbReference>
<dbReference type="EMBL" id="JBHTMM010000254">
    <property type="protein sequence ID" value="MFD1313741.1"/>
    <property type="molecule type" value="Genomic_DNA"/>
</dbReference>
<evidence type="ECO:0000313" key="2">
    <source>
        <dbReference type="Proteomes" id="UP001597058"/>
    </source>
</evidence>
<organism evidence="1 2">
    <name type="scientific">Streptomyces kaempferi</name>
    <dbReference type="NCBI Taxonomy" id="333725"/>
    <lineage>
        <taxon>Bacteria</taxon>
        <taxon>Bacillati</taxon>
        <taxon>Actinomycetota</taxon>
        <taxon>Actinomycetes</taxon>
        <taxon>Kitasatosporales</taxon>
        <taxon>Streptomycetaceae</taxon>
        <taxon>Streptomyces</taxon>
    </lineage>
</organism>
<keyword evidence="2" id="KW-1185">Reference proteome</keyword>
<evidence type="ECO:0000313" key="1">
    <source>
        <dbReference type="EMBL" id="MFD1313741.1"/>
    </source>
</evidence>
<gene>
    <name evidence="1" type="ORF">ACFQ5X_49790</name>
</gene>
<reference evidence="2" key="1">
    <citation type="journal article" date="2019" name="Int. J. Syst. Evol. Microbiol.">
        <title>The Global Catalogue of Microorganisms (GCM) 10K type strain sequencing project: providing services to taxonomists for standard genome sequencing and annotation.</title>
        <authorList>
            <consortium name="The Broad Institute Genomics Platform"/>
            <consortium name="The Broad Institute Genome Sequencing Center for Infectious Disease"/>
            <person name="Wu L."/>
            <person name="Ma J."/>
        </authorList>
    </citation>
    <scope>NUCLEOTIDE SEQUENCE [LARGE SCALE GENOMIC DNA]</scope>
    <source>
        <strain evidence="2">CGMCC 4.7020</strain>
    </source>
</reference>
<proteinExistence type="predicted"/>
<comment type="caution">
    <text evidence="1">The sequence shown here is derived from an EMBL/GenBank/DDBJ whole genome shotgun (WGS) entry which is preliminary data.</text>
</comment>